<dbReference type="AlphaFoldDB" id="A0A3G9GK41"/>
<organism evidence="2 3">
    <name type="scientific">Aquitalea magnusonii</name>
    <dbReference type="NCBI Taxonomy" id="332411"/>
    <lineage>
        <taxon>Bacteria</taxon>
        <taxon>Pseudomonadati</taxon>
        <taxon>Pseudomonadota</taxon>
        <taxon>Betaproteobacteria</taxon>
        <taxon>Neisseriales</taxon>
        <taxon>Chromobacteriaceae</taxon>
        <taxon>Aquitalea</taxon>
    </lineage>
</organism>
<evidence type="ECO:0000313" key="3">
    <source>
        <dbReference type="Proteomes" id="UP000198290"/>
    </source>
</evidence>
<reference evidence="2 3" key="2">
    <citation type="journal article" date="2017" name="Genome Announc.">
        <title>Draft genome sequence of Aquitalea magnusonii strain H3, a plant growth-promoting bacterium of duckweed Lemna minor.</title>
        <authorList>
            <person name="Ishizawa H."/>
            <person name="Kuroda M."/>
            <person name="Ike M."/>
        </authorList>
    </citation>
    <scope>NUCLEOTIDE SEQUENCE [LARGE SCALE GENOMIC DNA]</scope>
    <source>
        <strain evidence="2 3">H3</strain>
    </source>
</reference>
<feature type="compositionally biased region" description="Basic and acidic residues" evidence="1">
    <location>
        <begin position="34"/>
        <end position="46"/>
    </location>
</feature>
<feature type="region of interest" description="Disordered" evidence="1">
    <location>
        <begin position="19"/>
        <end position="46"/>
    </location>
</feature>
<protein>
    <submittedName>
        <fullName evidence="2">Uncharacterized protein</fullName>
    </submittedName>
</protein>
<dbReference type="EMBL" id="AP018823">
    <property type="protein sequence ID" value="BBF87885.1"/>
    <property type="molecule type" value="Genomic_DNA"/>
</dbReference>
<reference evidence="3" key="3">
    <citation type="journal article" date="2017" name="Plant Physiol. Biochem.">
        <title>Differential oxidative and antioxidative response of duckweed Lemna minor toward plant growth promoting/inhibiting bacteria.</title>
        <authorList>
            <person name="Ishizawa H."/>
            <person name="Kuroda M."/>
            <person name="Morikawa M."/>
            <person name="Ike M."/>
        </authorList>
    </citation>
    <scope>NUCLEOTIDE SEQUENCE [LARGE SCALE GENOMIC DNA]</scope>
    <source>
        <strain evidence="3">H3</strain>
    </source>
</reference>
<evidence type="ECO:0000256" key="1">
    <source>
        <dbReference type="SAM" id="MobiDB-lite"/>
    </source>
</evidence>
<evidence type="ECO:0000313" key="2">
    <source>
        <dbReference type="EMBL" id="BBF87885.1"/>
    </source>
</evidence>
<name>A0A3G9GK41_9NEIS</name>
<gene>
    <name evidence="2" type="ORF">DLM_4313</name>
</gene>
<proteinExistence type="predicted"/>
<dbReference type="Proteomes" id="UP000198290">
    <property type="component" value="Chromosome"/>
</dbReference>
<accession>A0A3G9GK41</accession>
<reference evidence="3" key="1">
    <citation type="journal article" date="2017" name="Biotechnol. Biofuels">
        <title>Evaluation of environmental bacterial communities as a factor affecting the growth of duckweed Lemna minor.</title>
        <authorList>
            <person name="Ishizawa H."/>
            <person name="Kuroda M."/>
            <person name="Morikawa M."/>
            <person name="Ike M."/>
        </authorList>
    </citation>
    <scope>NUCLEOTIDE SEQUENCE [LARGE SCALE GENOMIC DNA]</scope>
    <source>
        <strain evidence="3">H3</strain>
    </source>
</reference>
<dbReference type="KEGG" id="amah:DLM_4313"/>
<sequence length="46" mass="5156">MHVKTLKWQTARTVLSPYENGRYPPGGTGPCVRSDAHDTFSPRRAL</sequence>
<keyword evidence="3" id="KW-1185">Reference proteome</keyword>